<evidence type="ECO:0000259" key="1">
    <source>
        <dbReference type="Pfam" id="PF18437"/>
    </source>
</evidence>
<dbReference type="Gene3D" id="1.20.5.170">
    <property type="match status" value="1"/>
</dbReference>
<comment type="caution">
    <text evidence="2">The sequence shown here is derived from an EMBL/GenBank/DDBJ whole genome shotgun (WGS) entry which is preliminary data.</text>
</comment>
<gene>
    <name evidence="2" type="ORF">B5V51_6692</name>
</gene>
<proteinExistence type="predicted"/>
<accession>A0A2A4J6R1</accession>
<sequence>MVQWESKKLSNDYDDDNTIEPQKGHVVVLGISVFSTYGRLNELLCAVRLQRSACTGAAHERYHLDPGAQEDVKQFLSLQQKGMAHLLDTARKDLAALGIIAEGMSRLVRA</sequence>
<organism evidence="2">
    <name type="scientific">Heliothis virescens</name>
    <name type="common">Tobacco budworm moth</name>
    <dbReference type="NCBI Taxonomy" id="7102"/>
    <lineage>
        <taxon>Eukaryota</taxon>
        <taxon>Metazoa</taxon>
        <taxon>Ecdysozoa</taxon>
        <taxon>Arthropoda</taxon>
        <taxon>Hexapoda</taxon>
        <taxon>Insecta</taxon>
        <taxon>Pterygota</taxon>
        <taxon>Neoptera</taxon>
        <taxon>Endopterygota</taxon>
        <taxon>Lepidoptera</taxon>
        <taxon>Glossata</taxon>
        <taxon>Ditrysia</taxon>
        <taxon>Noctuoidea</taxon>
        <taxon>Noctuidae</taxon>
        <taxon>Heliothinae</taxon>
        <taxon>Heliothis</taxon>
    </lineage>
</organism>
<dbReference type="InterPro" id="IPR040985">
    <property type="entry name" value="Nup54_C"/>
</dbReference>
<dbReference type="STRING" id="7102.A0A2A4J6R1"/>
<dbReference type="EMBL" id="NWSH01002960">
    <property type="protein sequence ID" value="PCG67214.1"/>
    <property type="molecule type" value="Genomic_DNA"/>
</dbReference>
<dbReference type="AlphaFoldDB" id="A0A2A4J6R1"/>
<reference evidence="2" key="1">
    <citation type="submission" date="2017-09" db="EMBL/GenBank/DDBJ databases">
        <title>Contemporary evolution of a Lepidopteran species, Heliothis virescens, in response to modern agricultural practices.</title>
        <authorList>
            <person name="Fritz M.L."/>
            <person name="Deyonke A.M."/>
            <person name="Papanicolaou A."/>
            <person name="Micinski S."/>
            <person name="Westbrook J."/>
            <person name="Gould F."/>
        </authorList>
    </citation>
    <scope>NUCLEOTIDE SEQUENCE [LARGE SCALE GENOMIC DNA]</scope>
    <source>
        <strain evidence="2">HvINT-</strain>
        <tissue evidence="2">Whole body</tissue>
    </source>
</reference>
<evidence type="ECO:0000313" key="2">
    <source>
        <dbReference type="EMBL" id="PCG67214.1"/>
    </source>
</evidence>
<protein>
    <recommendedName>
        <fullName evidence="1">Nup54 C-terminal interacting domain-containing protein</fullName>
    </recommendedName>
</protein>
<name>A0A2A4J6R1_HELVI</name>
<feature type="domain" description="Nup54 C-terminal interacting" evidence="1">
    <location>
        <begin position="62"/>
        <end position="100"/>
    </location>
</feature>
<dbReference type="Pfam" id="PF18437">
    <property type="entry name" value="Nup54_C"/>
    <property type="match status" value="1"/>
</dbReference>